<accession>A0A9R1VU71</accession>
<feature type="compositionally biased region" description="Basic and acidic residues" evidence="1">
    <location>
        <begin position="101"/>
        <end position="112"/>
    </location>
</feature>
<dbReference type="Proteomes" id="UP000235145">
    <property type="component" value="Unassembled WGS sequence"/>
</dbReference>
<organism evidence="2 3">
    <name type="scientific">Lactuca sativa</name>
    <name type="common">Garden lettuce</name>
    <dbReference type="NCBI Taxonomy" id="4236"/>
    <lineage>
        <taxon>Eukaryota</taxon>
        <taxon>Viridiplantae</taxon>
        <taxon>Streptophyta</taxon>
        <taxon>Embryophyta</taxon>
        <taxon>Tracheophyta</taxon>
        <taxon>Spermatophyta</taxon>
        <taxon>Magnoliopsida</taxon>
        <taxon>eudicotyledons</taxon>
        <taxon>Gunneridae</taxon>
        <taxon>Pentapetalae</taxon>
        <taxon>asterids</taxon>
        <taxon>campanulids</taxon>
        <taxon>Asterales</taxon>
        <taxon>Asteraceae</taxon>
        <taxon>Cichorioideae</taxon>
        <taxon>Cichorieae</taxon>
        <taxon>Lactucinae</taxon>
        <taxon>Lactuca</taxon>
    </lineage>
</organism>
<comment type="caution">
    <text evidence="2">The sequence shown here is derived from an EMBL/GenBank/DDBJ whole genome shotgun (WGS) entry which is preliminary data.</text>
</comment>
<proteinExistence type="predicted"/>
<protein>
    <submittedName>
        <fullName evidence="2">Uncharacterized protein</fullName>
    </submittedName>
</protein>
<feature type="region of interest" description="Disordered" evidence="1">
    <location>
        <begin position="76"/>
        <end position="112"/>
    </location>
</feature>
<sequence>MICGTQLLVPFEWKKNRFTMNLTCTKNCCNKKLKLKNIKPARFEHSRDSLAILSIEGEWKIKKFYLDAEKINGKKKEFTTKNGGDREEGEGDWDEEEERDMEPQHESEFDYD</sequence>
<keyword evidence="3" id="KW-1185">Reference proteome</keyword>
<feature type="compositionally biased region" description="Basic and acidic residues" evidence="1">
    <location>
        <begin position="76"/>
        <end position="86"/>
    </location>
</feature>
<evidence type="ECO:0000313" key="3">
    <source>
        <dbReference type="Proteomes" id="UP000235145"/>
    </source>
</evidence>
<gene>
    <name evidence="2" type="ORF">LSAT_V11C400217480</name>
</gene>
<evidence type="ECO:0000256" key="1">
    <source>
        <dbReference type="SAM" id="MobiDB-lite"/>
    </source>
</evidence>
<dbReference type="AlphaFoldDB" id="A0A9R1VU71"/>
<feature type="compositionally biased region" description="Acidic residues" evidence="1">
    <location>
        <begin position="87"/>
        <end position="100"/>
    </location>
</feature>
<reference evidence="2 3" key="1">
    <citation type="journal article" date="2017" name="Nat. Commun.">
        <title>Genome assembly with in vitro proximity ligation data and whole-genome triplication in lettuce.</title>
        <authorList>
            <person name="Reyes-Chin-Wo S."/>
            <person name="Wang Z."/>
            <person name="Yang X."/>
            <person name="Kozik A."/>
            <person name="Arikit S."/>
            <person name="Song C."/>
            <person name="Xia L."/>
            <person name="Froenicke L."/>
            <person name="Lavelle D.O."/>
            <person name="Truco M.J."/>
            <person name="Xia R."/>
            <person name="Zhu S."/>
            <person name="Xu C."/>
            <person name="Xu H."/>
            <person name="Xu X."/>
            <person name="Cox K."/>
            <person name="Korf I."/>
            <person name="Meyers B.C."/>
            <person name="Michelmore R.W."/>
        </authorList>
    </citation>
    <scope>NUCLEOTIDE SEQUENCE [LARGE SCALE GENOMIC DNA]</scope>
    <source>
        <strain evidence="3">cv. Salinas</strain>
        <tissue evidence="2">Seedlings</tissue>
    </source>
</reference>
<name>A0A9R1VU71_LACSA</name>
<evidence type="ECO:0000313" key="2">
    <source>
        <dbReference type="EMBL" id="KAJ0210945.1"/>
    </source>
</evidence>
<dbReference type="EMBL" id="NBSK02000004">
    <property type="protein sequence ID" value="KAJ0210945.1"/>
    <property type="molecule type" value="Genomic_DNA"/>
</dbReference>